<keyword evidence="2" id="KW-1185">Reference proteome</keyword>
<accession>A0A1H2PKQ7</accession>
<dbReference type="InterPro" id="IPR045584">
    <property type="entry name" value="Pilin-like"/>
</dbReference>
<gene>
    <name evidence="1" type="ORF">SAMN05216551_101420</name>
</gene>
<name>A0A1H2PKQ7_9BURK</name>
<dbReference type="EMBL" id="FNLO01000001">
    <property type="protein sequence ID" value="SDV46545.1"/>
    <property type="molecule type" value="Genomic_DNA"/>
</dbReference>
<reference evidence="2" key="1">
    <citation type="submission" date="2016-09" db="EMBL/GenBank/DDBJ databases">
        <authorList>
            <person name="Varghese N."/>
            <person name="Submissions S."/>
        </authorList>
    </citation>
    <scope>NUCLEOTIDE SEQUENCE [LARGE SCALE GENOMIC DNA]</scope>
    <source>
        <strain evidence="2">JS23</strain>
    </source>
</reference>
<evidence type="ECO:0000313" key="2">
    <source>
        <dbReference type="Proteomes" id="UP000243719"/>
    </source>
</evidence>
<evidence type="ECO:0000313" key="1">
    <source>
        <dbReference type="EMBL" id="SDV46545.1"/>
    </source>
</evidence>
<dbReference type="SUPFAM" id="SSF54523">
    <property type="entry name" value="Pili subunits"/>
    <property type="match status" value="1"/>
</dbReference>
<dbReference type="Gene3D" id="3.30.1690.10">
    <property type="entry name" value="TcpA-like pilin"/>
    <property type="match status" value="1"/>
</dbReference>
<protein>
    <submittedName>
        <fullName evidence="1">Bundlin</fullName>
    </submittedName>
</protein>
<organism evidence="1 2">
    <name type="scientific">Chitinasiproducens palmae</name>
    <dbReference type="NCBI Taxonomy" id="1770053"/>
    <lineage>
        <taxon>Bacteria</taxon>
        <taxon>Pseudomonadati</taxon>
        <taxon>Pseudomonadota</taxon>
        <taxon>Betaproteobacteria</taxon>
        <taxon>Burkholderiales</taxon>
        <taxon>Burkholderiaceae</taxon>
        <taxon>Chitinasiproducens</taxon>
    </lineage>
</organism>
<dbReference type="InterPro" id="IPR007971">
    <property type="entry name" value="Bundlin"/>
</dbReference>
<dbReference type="Proteomes" id="UP000243719">
    <property type="component" value="Unassembled WGS sequence"/>
</dbReference>
<sequence>MVLALAAVVIGGAVAYYQMASQRSKNVATNGALQTIVSTVDSLYASKGTYDGLTDATLASSGMLPAHLVDSKNKKLLSPHGGTFTVKGTGTKYTVQVDNVKPALCLMLAHNDFGTNLVSFKINGQDVSGDAYDEACSTDGGAAVPMVWELY</sequence>
<dbReference type="AlphaFoldDB" id="A0A1H2PKQ7"/>
<dbReference type="Pfam" id="PF05307">
    <property type="entry name" value="Bundlin"/>
    <property type="match status" value="1"/>
</dbReference>
<dbReference type="GO" id="GO:0009289">
    <property type="term" value="C:pilus"/>
    <property type="evidence" value="ECO:0007669"/>
    <property type="project" value="InterPro"/>
</dbReference>
<proteinExistence type="predicted"/>